<name>A0A7U9JAI9_GEOTM</name>
<organism evidence="2 3">
    <name type="scientific">Geobacillus thermopakistaniensis (strain MAS1)</name>
    <dbReference type="NCBI Taxonomy" id="1408282"/>
    <lineage>
        <taxon>Bacteria</taxon>
        <taxon>Bacillati</taxon>
        <taxon>Bacillota</taxon>
        <taxon>Bacilli</taxon>
        <taxon>Bacillales</taxon>
        <taxon>Anoxybacillaceae</taxon>
        <taxon>Geobacillus</taxon>
    </lineage>
</organism>
<dbReference type="Proteomes" id="UP000018339">
    <property type="component" value="Unassembled WGS sequence"/>
</dbReference>
<sequence>MREKENEVKTLKKRPARWGQAFSFPQKAGETQRIRSIRS</sequence>
<evidence type="ECO:0000313" key="2">
    <source>
        <dbReference type="EMBL" id="ESU71913.1"/>
    </source>
</evidence>
<evidence type="ECO:0000256" key="1">
    <source>
        <dbReference type="SAM" id="MobiDB-lite"/>
    </source>
</evidence>
<dbReference type="AlphaFoldDB" id="A0A7U9JAI9"/>
<dbReference type="EMBL" id="AYSF01000053">
    <property type="protein sequence ID" value="ESU71913.1"/>
    <property type="molecule type" value="Genomic_DNA"/>
</dbReference>
<protein>
    <submittedName>
        <fullName evidence="2">Uncharacterized protein</fullName>
    </submittedName>
</protein>
<accession>A0A7U9JAI9</accession>
<evidence type="ECO:0000313" key="3">
    <source>
        <dbReference type="Proteomes" id="UP000018339"/>
    </source>
</evidence>
<reference evidence="2 3" key="1">
    <citation type="journal article" date="2014" name="Genome Announc.">
        <title>Draft Genome Sequence of Geobacillus thermopakistaniensis Strain MAS1.</title>
        <authorList>
            <person name="Siddiqui M.A."/>
            <person name="Rashid N."/>
            <person name="Ayyampalayam S."/>
            <person name="Whitman W.B."/>
        </authorList>
    </citation>
    <scope>NUCLEOTIDE SEQUENCE [LARGE SCALE GENOMIC DNA]</scope>
    <source>
        <strain evidence="2 3">MAS1</strain>
    </source>
</reference>
<feature type="compositionally biased region" description="Basic and acidic residues" evidence="1">
    <location>
        <begin position="1"/>
        <end position="10"/>
    </location>
</feature>
<keyword evidence="3" id="KW-1185">Reference proteome</keyword>
<proteinExistence type="predicted"/>
<comment type="caution">
    <text evidence="2">The sequence shown here is derived from an EMBL/GenBank/DDBJ whole genome shotgun (WGS) entry which is preliminary data.</text>
</comment>
<gene>
    <name evidence="2" type="ORF">T260_10860</name>
</gene>
<feature type="region of interest" description="Disordered" evidence="1">
    <location>
        <begin position="1"/>
        <end position="39"/>
    </location>
</feature>